<keyword evidence="1" id="KW-0732">Signal</keyword>
<dbReference type="Proteomes" id="UP000631114">
    <property type="component" value="Unassembled WGS sequence"/>
</dbReference>
<feature type="signal peptide" evidence="1">
    <location>
        <begin position="1"/>
        <end position="15"/>
    </location>
</feature>
<accession>A0A835LX01</accession>
<dbReference type="SUPFAM" id="SSF50985">
    <property type="entry name" value="RCC1/BLIP-II"/>
    <property type="match status" value="1"/>
</dbReference>
<evidence type="ECO:0000313" key="2">
    <source>
        <dbReference type="EMBL" id="KAF9608107.1"/>
    </source>
</evidence>
<sequence>MFNFSLTILYPAVSALQIELENIYEVIIAAVANGLLKLEKYEEVDLITKGGNYGWPVYEGYSLYKVPIGNTSISSSNFISPVLVYSHSDVNKNEASASIIGDYFYRSLTDPCMNGRYIYADLYAKYMYVICILCCHVSVCKGSTLTDVGDALSAMYIPCNEYGSKFLNPLQVVCGVAHTIIVAHNGYGLWASGTGRSGGLGSDNPANSYAPCSVLWLTVDEDFQDALEFAGEETRIQDEEPRRLAEIDKKLSLPMEEI</sequence>
<evidence type="ECO:0000256" key="1">
    <source>
        <dbReference type="SAM" id="SignalP"/>
    </source>
</evidence>
<dbReference type="Gene3D" id="2.120.10.30">
    <property type="entry name" value="TolB, C-terminal domain"/>
    <property type="match status" value="1"/>
</dbReference>
<feature type="chain" id="PRO_5032544678" evidence="1">
    <location>
        <begin position="16"/>
        <end position="258"/>
    </location>
</feature>
<dbReference type="InterPro" id="IPR011042">
    <property type="entry name" value="6-blade_b-propeller_TolB-like"/>
</dbReference>
<keyword evidence="3" id="KW-1185">Reference proteome</keyword>
<dbReference type="InterPro" id="IPR009091">
    <property type="entry name" value="RCC1/BLIP-II"/>
</dbReference>
<protein>
    <submittedName>
        <fullName evidence="2">Uncharacterized protein</fullName>
    </submittedName>
</protein>
<dbReference type="PANTHER" id="PTHR19328:SF13">
    <property type="entry name" value="HIPL1 PROTEIN"/>
    <property type="match status" value="1"/>
</dbReference>
<proteinExistence type="predicted"/>
<comment type="caution">
    <text evidence="2">The sequence shown here is derived from an EMBL/GenBank/DDBJ whole genome shotgun (WGS) entry which is preliminary data.</text>
</comment>
<dbReference type="AlphaFoldDB" id="A0A835LX01"/>
<reference evidence="2 3" key="1">
    <citation type="submission" date="2020-10" db="EMBL/GenBank/DDBJ databases">
        <title>The Coptis chinensis genome and diversification of protoberbering-type alkaloids.</title>
        <authorList>
            <person name="Wang B."/>
            <person name="Shu S."/>
            <person name="Song C."/>
            <person name="Liu Y."/>
        </authorList>
    </citation>
    <scope>NUCLEOTIDE SEQUENCE [LARGE SCALE GENOMIC DNA]</scope>
    <source>
        <strain evidence="2">HL-2020</strain>
        <tissue evidence="2">Leaf</tissue>
    </source>
</reference>
<dbReference type="PANTHER" id="PTHR19328">
    <property type="entry name" value="HEDGEHOG-INTERACTING PROTEIN"/>
    <property type="match status" value="1"/>
</dbReference>
<organism evidence="2 3">
    <name type="scientific">Coptis chinensis</name>
    <dbReference type="NCBI Taxonomy" id="261450"/>
    <lineage>
        <taxon>Eukaryota</taxon>
        <taxon>Viridiplantae</taxon>
        <taxon>Streptophyta</taxon>
        <taxon>Embryophyta</taxon>
        <taxon>Tracheophyta</taxon>
        <taxon>Spermatophyta</taxon>
        <taxon>Magnoliopsida</taxon>
        <taxon>Ranunculales</taxon>
        <taxon>Ranunculaceae</taxon>
        <taxon>Coptidoideae</taxon>
        <taxon>Coptis</taxon>
    </lineage>
</organism>
<dbReference type="OrthoDB" id="10266706at2759"/>
<evidence type="ECO:0000313" key="3">
    <source>
        <dbReference type="Proteomes" id="UP000631114"/>
    </source>
</evidence>
<gene>
    <name evidence="2" type="ORF">IFM89_006034</name>
</gene>
<dbReference type="EMBL" id="JADFTS010000004">
    <property type="protein sequence ID" value="KAF9608107.1"/>
    <property type="molecule type" value="Genomic_DNA"/>
</dbReference>
<name>A0A835LX01_9MAGN</name>